<reference evidence="1 2" key="1">
    <citation type="submission" date="2016-11" db="EMBL/GenBank/DDBJ databases">
        <title>Trade-off between light-utilization and light-protection in marine flavobacteria.</title>
        <authorList>
            <person name="Kumagai Y."/>
        </authorList>
    </citation>
    <scope>NUCLEOTIDE SEQUENCE [LARGE SCALE GENOMIC DNA]</scope>
    <source>
        <strain evidence="1 2">NBRC 107125</strain>
    </source>
</reference>
<dbReference type="InterPro" id="IPR027417">
    <property type="entry name" value="P-loop_NTPase"/>
</dbReference>
<dbReference type="Proteomes" id="UP000193450">
    <property type="component" value="Chromosome"/>
</dbReference>
<sequence length="264" mass="30069">MVELRKTKKRERATRVFTDRETPQKIFSTAIQETIKTGVPPEKNVITFYGVGGIGKTRLRKELAKKCQSYPDKILWAEVDFARKELRTLGRFLCEIVNQLEGQGAKFPHFKIAYSIYFAKKSPDIKFNEDELPFIDESGLVASIISSFDGFGIVGAAKDAVQQCYKLYTTQFALNPSVKEELESIEHLDIHEIEDLLISFFSFDLESYSQQKKRAPVIFLDTYEALLSNKPSDFSLSCDDWLKVASPLIKRHSFFYAGIYAGTA</sequence>
<accession>A0A1X9NC39</accession>
<gene>
    <name evidence="1" type="ORF">BST96_07645</name>
</gene>
<proteinExistence type="predicted"/>
<evidence type="ECO:0000313" key="1">
    <source>
        <dbReference type="EMBL" id="ARN74002.1"/>
    </source>
</evidence>
<organism evidence="1 2">
    <name type="scientific">Oceanicoccus sagamiensis</name>
    <dbReference type="NCBI Taxonomy" id="716816"/>
    <lineage>
        <taxon>Bacteria</taxon>
        <taxon>Pseudomonadati</taxon>
        <taxon>Pseudomonadota</taxon>
        <taxon>Gammaproteobacteria</taxon>
        <taxon>Cellvibrionales</taxon>
        <taxon>Spongiibacteraceae</taxon>
        <taxon>Oceanicoccus</taxon>
    </lineage>
</organism>
<dbReference type="AlphaFoldDB" id="A0A1X9NC39"/>
<dbReference type="STRING" id="716816.BST96_07645"/>
<keyword evidence="2" id="KW-1185">Reference proteome</keyword>
<dbReference type="RefSeq" id="WP_085758131.1">
    <property type="nucleotide sequence ID" value="NZ_CP019343.1"/>
</dbReference>
<dbReference type="SUPFAM" id="SSF52540">
    <property type="entry name" value="P-loop containing nucleoside triphosphate hydrolases"/>
    <property type="match status" value="1"/>
</dbReference>
<dbReference type="Gene3D" id="3.40.50.300">
    <property type="entry name" value="P-loop containing nucleotide triphosphate hydrolases"/>
    <property type="match status" value="1"/>
</dbReference>
<evidence type="ECO:0000313" key="2">
    <source>
        <dbReference type="Proteomes" id="UP000193450"/>
    </source>
</evidence>
<evidence type="ECO:0008006" key="3">
    <source>
        <dbReference type="Google" id="ProtNLM"/>
    </source>
</evidence>
<name>A0A1X9NC39_9GAMM</name>
<dbReference type="KEGG" id="osg:BST96_07645"/>
<dbReference type="OrthoDB" id="5772846at2"/>
<protein>
    <recommendedName>
        <fullName evidence="3">Orc1-like AAA ATPase domain-containing protein</fullName>
    </recommendedName>
</protein>
<dbReference type="EMBL" id="CP019343">
    <property type="protein sequence ID" value="ARN74002.1"/>
    <property type="molecule type" value="Genomic_DNA"/>
</dbReference>